<name>A0A8S1IQV1_9CHLO</name>
<evidence type="ECO:0000313" key="1">
    <source>
        <dbReference type="EMBL" id="CAD7697316.1"/>
    </source>
</evidence>
<evidence type="ECO:0000313" key="2">
    <source>
        <dbReference type="Proteomes" id="UP000708148"/>
    </source>
</evidence>
<dbReference type="Proteomes" id="UP000708148">
    <property type="component" value="Unassembled WGS sequence"/>
</dbReference>
<dbReference type="EMBL" id="CAJHUC010000640">
    <property type="protein sequence ID" value="CAD7697316.1"/>
    <property type="molecule type" value="Genomic_DNA"/>
</dbReference>
<protein>
    <submittedName>
        <fullName evidence="1">Uncharacterized protein</fullName>
    </submittedName>
</protein>
<comment type="caution">
    <text evidence="1">The sequence shown here is derived from an EMBL/GenBank/DDBJ whole genome shotgun (WGS) entry which is preliminary data.</text>
</comment>
<proteinExistence type="predicted"/>
<keyword evidence="2" id="KW-1185">Reference proteome</keyword>
<reference evidence="1" key="1">
    <citation type="submission" date="2020-12" db="EMBL/GenBank/DDBJ databases">
        <authorList>
            <person name="Iha C."/>
        </authorList>
    </citation>
    <scope>NUCLEOTIDE SEQUENCE</scope>
</reference>
<accession>A0A8S1IQV1</accession>
<organism evidence="1 2">
    <name type="scientific">Ostreobium quekettii</name>
    <dbReference type="NCBI Taxonomy" id="121088"/>
    <lineage>
        <taxon>Eukaryota</taxon>
        <taxon>Viridiplantae</taxon>
        <taxon>Chlorophyta</taxon>
        <taxon>core chlorophytes</taxon>
        <taxon>Ulvophyceae</taxon>
        <taxon>TCBD clade</taxon>
        <taxon>Bryopsidales</taxon>
        <taxon>Ostreobineae</taxon>
        <taxon>Ostreobiaceae</taxon>
        <taxon>Ostreobium</taxon>
    </lineage>
</organism>
<sequence length="106" mass="11776">MGDGHCHVKRRVLWVQENSNGSVAGFVAAAGKALHSGKGEQICKPRQFVCGVACVWLCANAVEASAIVDSRFPCALQRGAFESHQRHFLQDRVILRLSIYVLFMYR</sequence>
<dbReference type="AlphaFoldDB" id="A0A8S1IQV1"/>
<gene>
    <name evidence="1" type="ORF">OSTQU699_LOCUS2677</name>
</gene>